<protein>
    <submittedName>
        <fullName evidence="1">Uncharacterized protein</fullName>
    </submittedName>
</protein>
<evidence type="ECO:0000313" key="2">
    <source>
        <dbReference type="Proteomes" id="UP000828390"/>
    </source>
</evidence>
<keyword evidence="2" id="KW-1185">Reference proteome</keyword>
<reference evidence="1" key="1">
    <citation type="journal article" date="2019" name="bioRxiv">
        <title>The Genome of the Zebra Mussel, Dreissena polymorpha: A Resource for Invasive Species Research.</title>
        <authorList>
            <person name="McCartney M.A."/>
            <person name="Auch B."/>
            <person name="Kono T."/>
            <person name="Mallez S."/>
            <person name="Zhang Y."/>
            <person name="Obille A."/>
            <person name="Becker A."/>
            <person name="Abrahante J.E."/>
            <person name="Garbe J."/>
            <person name="Badalamenti J.P."/>
            <person name="Herman A."/>
            <person name="Mangelson H."/>
            <person name="Liachko I."/>
            <person name="Sullivan S."/>
            <person name="Sone E.D."/>
            <person name="Koren S."/>
            <person name="Silverstein K.A.T."/>
            <person name="Beckman K.B."/>
            <person name="Gohl D.M."/>
        </authorList>
    </citation>
    <scope>NUCLEOTIDE SEQUENCE</scope>
    <source>
        <strain evidence="1">Duluth1</strain>
        <tissue evidence="1">Whole animal</tissue>
    </source>
</reference>
<dbReference type="Proteomes" id="UP000828390">
    <property type="component" value="Unassembled WGS sequence"/>
</dbReference>
<dbReference type="EMBL" id="JAIWYP010000002">
    <property type="protein sequence ID" value="KAH3874952.1"/>
    <property type="molecule type" value="Genomic_DNA"/>
</dbReference>
<name>A0A9D4RQI9_DREPO</name>
<comment type="caution">
    <text evidence="1">The sequence shown here is derived from an EMBL/GenBank/DDBJ whole genome shotgun (WGS) entry which is preliminary data.</text>
</comment>
<gene>
    <name evidence="1" type="ORF">DPMN_038209</name>
</gene>
<evidence type="ECO:0000313" key="1">
    <source>
        <dbReference type="EMBL" id="KAH3874952.1"/>
    </source>
</evidence>
<reference evidence="1" key="2">
    <citation type="submission" date="2020-11" db="EMBL/GenBank/DDBJ databases">
        <authorList>
            <person name="McCartney M.A."/>
            <person name="Auch B."/>
            <person name="Kono T."/>
            <person name="Mallez S."/>
            <person name="Becker A."/>
            <person name="Gohl D.M."/>
            <person name="Silverstein K.A.T."/>
            <person name="Koren S."/>
            <person name="Bechman K.B."/>
            <person name="Herman A."/>
            <person name="Abrahante J.E."/>
            <person name="Garbe J."/>
        </authorList>
    </citation>
    <scope>NUCLEOTIDE SEQUENCE</scope>
    <source>
        <strain evidence="1">Duluth1</strain>
        <tissue evidence="1">Whole animal</tissue>
    </source>
</reference>
<proteinExistence type="predicted"/>
<dbReference type="AlphaFoldDB" id="A0A9D4RQI9"/>
<organism evidence="1 2">
    <name type="scientific">Dreissena polymorpha</name>
    <name type="common">Zebra mussel</name>
    <name type="synonym">Mytilus polymorpha</name>
    <dbReference type="NCBI Taxonomy" id="45954"/>
    <lineage>
        <taxon>Eukaryota</taxon>
        <taxon>Metazoa</taxon>
        <taxon>Spiralia</taxon>
        <taxon>Lophotrochozoa</taxon>
        <taxon>Mollusca</taxon>
        <taxon>Bivalvia</taxon>
        <taxon>Autobranchia</taxon>
        <taxon>Heteroconchia</taxon>
        <taxon>Euheterodonta</taxon>
        <taxon>Imparidentia</taxon>
        <taxon>Neoheterodontei</taxon>
        <taxon>Myida</taxon>
        <taxon>Dreissenoidea</taxon>
        <taxon>Dreissenidae</taxon>
        <taxon>Dreissena</taxon>
    </lineage>
</organism>
<sequence length="82" mass="9195">MLNPIRTFQSPFFRVVEVVTELTLVCPLLRPLLLLSDPVAYWCVAFAPCLISWEGILATAGDFPAFRPRNASSTSAFSRMQF</sequence>
<accession>A0A9D4RQI9</accession>